<evidence type="ECO:0000256" key="3">
    <source>
        <dbReference type="ARBA" id="ARBA00022692"/>
    </source>
</evidence>
<evidence type="ECO:0000313" key="12">
    <source>
        <dbReference type="Proteomes" id="UP000316714"/>
    </source>
</evidence>
<comment type="caution">
    <text evidence="11">The sequence shown here is derived from an EMBL/GenBank/DDBJ whole genome shotgun (WGS) entry which is preliminary data.</text>
</comment>
<feature type="transmembrane region" description="Helical" evidence="8">
    <location>
        <begin position="415"/>
        <end position="437"/>
    </location>
</feature>
<dbReference type="Proteomes" id="UP000316714">
    <property type="component" value="Unassembled WGS sequence"/>
</dbReference>
<evidence type="ECO:0000256" key="1">
    <source>
        <dbReference type="ARBA" id="ARBA00004651"/>
    </source>
</evidence>
<dbReference type="Pfam" id="PF13899">
    <property type="entry name" value="Thioredoxin_7"/>
    <property type="match status" value="1"/>
</dbReference>
<dbReference type="PROSITE" id="PS51352">
    <property type="entry name" value="THIOREDOXIN_2"/>
    <property type="match status" value="1"/>
</dbReference>
<dbReference type="GO" id="GO:0017004">
    <property type="term" value="P:cytochrome complex assembly"/>
    <property type="evidence" value="ECO:0007669"/>
    <property type="project" value="UniProtKB-KW"/>
</dbReference>
<dbReference type="InterPro" id="IPR036929">
    <property type="entry name" value="DsbDN_sf"/>
</dbReference>
<dbReference type="GO" id="GO:0045454">
    <property type="term" value="P:cell redox homeostasis"/>
    <property type="evidence" value="ECO:0007669"/>
    <property type="project" value="TreeGrafter"/>
</dbReference>
<keyword evidence="2" id="KW-1003">Cell membrane</keyword>
<keyword evidence="4" id="KW-0201">Cytochrome c-type biogenesis</keyword>
<accession>A0A5C5VE98</accession>
<dbReference type="Gene3D" id="3.40.30.10">
    <property type="entry name" value="Glutaredoxin"/>
    <property type="match status" value="1"/>
</dbReference>
<dbReference type="GO" id="GO:0047134">
    <property type="term" value="F:protein-disulfide reductase [NAD(P)H] activity"/>
    <property type="evidence" value="ECO:0007669"/>
    <property type="project" value="UniProtKB-EC"/>
</dbReference>
<feature type="domain" description="Thioredoxin" evidence="10">
    <location>
        <begin position="524"/>
        <end position="654"/>
    </location>
</feature>
<feature type="region of interest" description="Disordered" evidence="7">
    <location>
        <begin position="198"/>
        <end position="230"/>
    </location>
</feature>
<feature type="transmembrane region" description="Helical" evidence="8">
    <location>
        <begin position="510"/>
        <end position="530"/>
    </location>
</feature>
<dbReference type="InterPro" id="IPR003834">
    <property type="entry name" value="Cyt_c_assmbl_TM_dom"/>
</dbReference>
<dbReference type="GO" id="GO:0005886">
    <property type="term" value="C:plasma membrane"/>
    <property type="evidence" value="ECO:0007669"/>
    <property type="project" value="UniProtKB-SubCell"/>
</dbReference>
<name>A0A5C5VE98_9BACT</name>
<reference evidence="11 12" key="1">
    <citation type="submission" date="2019-02" db="EMBL/GenBank/DDBJ databases">
        <title>Deep-cultivation of Planctomycetes and their phenomic and genomic characterization uncovers novel biology.</title>
        <authorList>
            <person name="Wiegand S."/>
            <person name="Jogler M."/>
            <person name="Boedeker C."/>
            <person name="Pinto D."/>
            <person name="Vollmers J."/>
            <person name="Rivas-Marin E."/>
            <person name="Kohn T."/>
            <person name="Peeters S.H."/>
            <person name="Heuer A."/>
            <person name="Rast P."/>
            <person name="Oberbeckmann S."/>
            <person name="Bunk B."/>
            <person name="Jeske O."/>
            <person name="Meyerdierks A."/>
            <person name="Storesund J.E."/>
            <person name="Kallscheuer N."/>
            <person name="Luecker S."/>
            <person name="Lage O.M."/>
            <person name="Pohl T."/>
            <person name="Merkel B.J."/>
            <person name="Hornburger P."/>
            <person name="Mueller R.-W."/>
            <person name="Bruemmer F."/>
            <person name="Labrenz M."/>
            <person name="Spormann A.M."/>
            <person name="Op Den Camp H."/>
            <person name="Overmann J."/>
            <person name="Amann R."/>
            <person name="Jetten M.S.M."/>
            <person name="Mascher T."/>
            <person name="Medema M.H."/>
            <person name="Devos D.P."/>
            <person name="Kaster A.-K."/>
            <person name="Ovreas L."/>
            <person name="Rohde M."/>
            <person name="Galperin M.Y."/>
            <person name="Jogler C."/>
        </authorList>
    </citation>
    <scope>NUCLEOTIDE SEQUENCE [LARGE SCALE GENOMIC DNA]</scope>
    <source>
        <strain evidence="11 12">KOR34</strain>
    </source>
</reference>
<evidence type="ECO:0000313" key="11">
    <source>
        <dbReference type="EMBL" id="TWT36239.1"/>
    </source>
</evidence>
<gene>
    <name evidence="11" type="primary">dsbD</name>
    <name evidence="11" type="ORF">KOR34_11430</name>
</gene>
<dbReference type="EC" id="1.8.1.8" evidence="11"/>
<comment type="subcellular location">
    <subcellularLocation>
        <location evidence="1">Cell membrane</location>
        <topology evidence="1">Multi-pass membrane protein</topology>
    </subcellularLocation>
</comment>
<evidence type="ECO:0000256" key="4">
    <source>
        <dbReference type="ARBA" id="ARBA00022748"/>
    </source>
</evidence>
<evidence type="ECO:0000256" key="7">
    <source>
        <dbReference type="SAM" id="MobiDB-lite"/>
    </source>
</evidence>
<feature type="transmembrane region" description="Helical" evidence="8">
    <location>
        <begin position="457"/>
        <end position="473"/>
    </location>
</feature>
<feature type="transmembrane region" description="Helical" evidence="8">
    <location>
        <begin position="380"/>
        <end position="409"/>
    </location>
</feature>
<dbReference type="SUPFAM" id="SSF52833">
    <property type="entry name" value="Thioredoxin-like"/>
    <property type="match status" value="1"/>
</dbReference>
<evidence type="ECO:0000256" key="2">
    <source>
        <dbReference type="ARBA" id="ARBA00022475"/>
    </source>
</evidence>
<dbReference type="InterPro" id="IPR028250">
    <property type="entry name" value="DsbDN"/>
</dbReference>
<protein>
    <submittedName>
        <fullName evidence="11">Thiol:disulfide interchange protein DsbD</fullName>
        <ecNumber evidence="11">1.8.1.8</ecNumber>
    </submittedName>
</protein>
<keyword evidence="5 8" id="KW-1133">Transmembrane helix</keyword>
<evidence type="ECO:0000256" key="8">
    <source>
        <dbReference type="SAM" id="Phobius"/>
    </source>
</evidence>
<evidence type="ECO:0000259" key="10">
    <source>
        <dbReference type="PROSITE" id="PS51352"/>
    </source>
</evidence>
<dbReference type="InterPro" id="IPR013766">
    <property type="entry name" value="Thioredoxin_domain"/>
</dbReference>
<dbReference type="Pfam" id="PF11412">
    <property type="entry name" value="DsbD_N"/>
    <property type="match status" value="1"/>
</dbReference>
<feature type="transmembrane region" description="Helical" evidence="8">
    <location>
        <begin position="305"/>
        <end position="330"/>
    </location>
</feature>
<dbReference type="InterPro" id="IPR036249">
    <property type="entry name" value="Thioredoxin-like_sf"/>
</dbReference>
<dbReference type="Gene3D" id="2.60.40.1250">
    <property type="entry name" value="Thiol:disulfide interchange protein DsbD, N-terminal domain"/>
    <property type="match status" value="1"/>
</dbReference>
<dbReference type="EMBL" id="SIHJ01000001">
    <property type="protein sequence ID" value="TWT36239.1"/>
    <property type="molecule type" value="Genomic_DNA"/>
</dbReference>
<feature type="transmembrane region" description="Helical" evidence="8">
    <location>
        <begin position="258"/>
        <end position="284"/>
    </location>
</feature>
<dbReference type="Pfam" id="PF02683">
    <property type="entry name" value="DsbD_TM"/>
    <property type="match status" value="1"/>
</dbReference>
<feature type="chain" id="PRO_5022856049" evidence="9">
    <location>
        <begin position="32"/>
        <end position="672"/>
    </location>
</feature>
<dbReference type="PANTHER" id="PTHR32234:SF3">
    <property type="entry name" value="SUPPRESSION OF COPPER SENSITIVITY PROTEIN"/>
    <property type="match status" value="1"/>
</dbReference>
<keyword evidence="6 8" id="KW-0472">Membrane</keyword>
<dbReference type="RefSeq" id="WP_197531178.1">
    <property type="nucleotide sequence ID" value="NZ_SIHJ01000001.1"/>
</dbReference>
<dbReference type="AlphaFoldDB" id="A0A5C5VE98"/>
<sequence length="672" mass="70536" precursor="true">MARTALTNLLTTTLRRAAAVLLCLSPAIGLAQGGFLDGFQGGGFGSPMGGATGDPVSVSSQFTAATADQPAVLMITAKIEPGWHVYSLTQGKLPSGLGPNQTKITIDESPQYKLLGEVRAFPEAHDRVDAEAFVGLTLEEHSNQVTWYAPIELAEGVDPAAVTVTGKVSLQACEERGSCIPPKSYPINARVGGGVPIGPLDLSAPPSTSAERAAATPGEGASPSVAAPVAPLTPTAEPGQAYDLNAIRFTERAGENSLGWNLLLAFGGGLILNLMPCVLPVIGLKVMSFVQQAGYSRAKAFELNLWYSLGIVAVFWVLAGLAIFAGLSWGKQFSSVGFNLTMASIVFVMALSLLGVWEIHVPDAVGRSSTHKSVAGEGRLAAFFKGVLTTLLATPCTGPGMAVALGWAVRQTGGTTMLVFTVMGIGMAFPYLLIGAFPKLVNFLPRPGEWMVTFKQLMGFVLLGTVIFLLSLIPTTYLLPSLCLLTTLGLACWVYSKMPIGAPFGEQTQTYVLCSAIIAAGAVFSFAWLAPVLSNENEAWQPFSLAKLNEVAVEEGKTVLVDFGADWCANCQVLEKTVLHTAPVEEAIKANRVVTMFADNTDYPPEIENTLKALRSNGVPVIAIFPGGAPYEPIVFRGVYTQGQLTDAIAAASAAKPTTVANSAPDGPQAAR</sequence>
<keyword evidence="11" id="KW-0560">Oxidoreductase</keyword>
<keyword evidence="12" id="KW-1185">Reference proteome</keyword>
<evidence type="ECO:0000256" key="5">
    <source>
        <dbReference type="ARBA" id="ARBA00022989"/>
    </source>
</evidence>
<keyword evidence="3 8" id="KW-0812">Transmembrane</keyword>
<evidence type="ECO:0000256" key="6">
    <source>
        <dbReference type="ARBA" id="ARBA00023136"/>
    </source>
</evidence>
<feature type="signal peptide" evidence="9">
    <location>
        <begin position="1"/>
        <end position="31"/>
    </location>
</feature>
<dbReference type="PANTHER" id="PTHR32234">
    <property type="entry name" value="THIOL:DISULFIDE INTERCHANGE PROTEIN DSBD"/>
    <property type="match status" value="1"/>
</dbReference>
<proteinExistence type="predicted"/>
<keyword evidence="9" id="KW-0732">Signal</keyword>
<feature type="transmembrane region" description="Helical" evidence="8">
    <location>
        <begin position="336"/>
        <end position="359"/>
    </location>
</feature>
<organism evidence="11 12">
    <name type="scientific">Posidoniimonas corsicana</name>
    <dbReference type="NCBI Taxonomy" id="1938618"/>
    <lineage>
        <taxon>Bacteria</taxon>
        <taxon>Pseudomonadati</taxon>
        <taxon>Planctomycetota</taxon>
        <taxon>Planctomycetia</taxon>
        <taxon>Pirellulales</taxon>
        <taxon>Lacipirellulaceae</taxon>
        <taxon>Posidoniimonas</taxon>
    </lineage>
</organism>
<feature type="compositionally biased region" description="Low complexity" evidence="7">
    <location>
        <begin position="221"/>
        <end position="230"/>
    </location>
</feature>
<evidence type="ECO:0000256" key="9">
    <source>
        <dbReference type="SAM" id="SignalP"/>
    </source>
</evidence>